<dbReference type="SUPFAM" id="SSF48652">
    <property type="entry name" value="Tetraspanin"/>
    <property type="match status" value="1"/>
</dbReference>
<protein>
    <recommendedName>
        <fullName evidence="1">CxC6 like cysteine cluster associated with KDZ domain-containing protein</fullName>
    </recommendedName>
</protein>
<keyword evidence="3" id="KW-1185">Reference proteome</keyword>
<name>A0A9P5N8A2_GYMJU</name>
<evidence type="ECO:0000313" key="2">
    <source>
        <dbReference type="EMBL" id="KAF8868399.1"/>
    </source>
</evidence>
<gene>
    <name evidence="2" type="ORF">CPB84DRAFT_1696415</name>
</gene>
<dbReference type="OrthoDB" id="3055037at2759"/>
<feature type="domain" description="CxC6 like cysteine cluster associated with KDZ" evidence="1">
    <location>
        <begin position="5"/>
        <end position="69"/>
    </location>
</feature>
<reference evidence="2" key="1">
    <citation type="submission" date="2020-11" db="EMBL/GenBank/DDBJ databases">
        <authorList>
            <consortium name="DOE Joint Genome Institute"/>
            <person name="Ahrendt S."/>
            <person name="Riley R."/>
            <person name="Andreopoulos W."/>
            <person name="LaButti K."/>
            <person name="Pangilinan J."/>
            <person name="Ruiz-duenas F.J."/>
            <person name="Barrasa J.M."/>
            <person name="Sanchez-Garcia M."/>
            <person name="Camarero S."/>
            <person name="Miyauchi S."/>
            <person name="Serrano A."/>
            <person name="Linde D."/>
            <person name="Babiker R."/>
            <person name="Drula E."/>
            <person name="Ayuso-Fernandez I."/>
            <person name="Pacheco R."/>
            <person name="Padilla G."/>
            <person name="Ferreira P."/>
            <person name="Barriuso J."/>
            <person name="Kellner H."/>
            <person name="Castanera R."/>
            <person name="Alfaro M."/>
            <person name="Ramirez L."/>
            <person name="Pisabarro A.G."/>
            <person name="Kuo A."/>
            <person name="Tritt A."/>
            <person name="Lipzen A."/>
            <person name="He G."/>
            <person name="Yan M."/>
            <person name="Ng V."/>
            <person name="Cullen D."/>
            <person name="Martin F."/>
            <person name="Rosso M.-N."/>
            <person name="Henrissat B."/>
            <person name="Hibbett D."/>
            <person name="Martinez A.T."/>
            <person name="Grigoriev I.V."/>
        </authorList>
    </citation>
    <scope>NUCLEOTIDE SEQUENCE</scope>
    <source>
        <strain evidence="2">AH 44721</strain>
    </source>
</reference>
<dbReference type="AlphaFoldDB" id="A0A9P5N8A2"/>
<dbReference type="InterPro" id="IPR040898">
    <property type="entry name" value="CxC6"/>
</dbReference>
<dbReference type="InterPro" id="IPR008952">
    <property type="entry name" value="Tetraspanin_EC2_sf"/>
</dbReference>
<dbReference type="GO" id="GO:0016020">
    <property type="term" value="C:membrane"/>
    <property type="evidence" value="ECO:0007669"/>
    <property type="project" value="InterPro"/>
</dbReference>
<organism evidence="2 3">
    <name type="scientific">Gymnopilus junonius</name>
    <name type="common">Spectacular rustgill mushroom</name>
    <name type="synonym">Gymnopilus spectabilis subsp. junonius</name>
    <dbReference type="NCBI Taxonomy" id="109634"/>
    <lineage>
        <taxon>Eukaryota</taxon>
        <taxon>Fungi</taxon>
        <taxon>Dikarya</taxon>
        <taxon>Basidiomycota</taxon>
        <taxon>Agaricomycotina</taxon>
        <taxon>Agaricomycetes</taxon>
        <taxon>Agaricomycetidae</taxon>
        <taxon>Agaricales</taxon>
        <taxon>Agaricineae</taxon>
        <taxon>Hymenogastraceae</taxon>
        <taxon>Gymnopilus</taxon>
    </lineage>
</organism>
<feature type="non-terminal residue" evidence="2">
    <location>
        <position position="1"/>
    </location>
</feature>
<dbReference type="Proteomes" id="UP000724874">
    <property type="component" value="Unassembled WGS sequence"/>
</dbReference>
<accession>A0A9P5N8A2</accession>
<evidence type="ECO:0000313" key="3">
    <source>
        <dbReference type="Proteomes" id="UP000724874"/>
    </source>
</evidence>
<sequence length="81" mass="9302">RVILSDGITIRHPCCGVRHCMESLENVKQDQFCPGHKYRLEICAVEGCEEKAVPDFLTCALASHRELEEKRKLRNSTNFQL</sequence>
<evidence type="ECO:0000259" key="1">
    <source>
        <dbReference type="Pfam" id="PF18721"/>
    </source>
</evidence>
<dbReference type="Pfam" id="PF18721">
    <property type="entry name" value="CxC6"/>
    <property type="match status" value="1"/>
</dbReference>
<dbReference type="EMBL" id="JADNYJ010000663">
    <property type="protein sequence ID" value="KAF8868399.1"/>
    <property type="molecule type" value="Genomic_DNA"/>
</dbReference>
<comment type="caution">
    <text evidence="2">The sequence shown here is derived from an EMBL/GenBank/DDBJ whole genome shotgun (WGS) entry which is preliminary data.</text>
</comment>
<proteinExistence type="predicted"/>